<feature type="disulfide bond" evidence="5">
    <location>
        <begin position="265"/>
        <end position="274"/>
    </location>
</feature>
<dbReference type="InterPro" id="IPR018097">
    <property type="entry name" value="EGF_Ca-bd_CS"/>
</dbReference>
<evidence type="ECO:0000256" key="4">
    <source>
        <dbReference type="ARBA" id="ARBA00023157"/>
    </source>
</evidence>
<dbReference type="PROSITE" id="PS01186">
    <property type="entry name" value="EGF_2"/>
    <property type="match status" value="5"/>
</dbReference>
<feature type="non-terminal residue" evidence="7">
    <location>
        <position position="1"/>
    </location>
</feature>
<dbReference type="EMBL" id="CALNXK010000066">
    <property type="protein sequence ID" value="CAH3141408.1"/>
    <property type="molecule type" value="Genomic_DNA"/>
</dbReference>
<dbReference type="SMART" id="SM00181">
    <property type="entry name" value="EGF"/>
    <property type="match status" value="5"/>
</dbReference>
<dbReference type="InterPro" id="IPR000742">
    <property type="entry name" value="EGF"/>
</dbReference>
<keyword evidence="1 5" id="KW-0245">EGF-like domain</keyword>
<dbReference type="InterPro" id="IPR000152">
    <property type="entry name" value="EGF-type_Asp/Asn_hydroxyl_site"/>
</dbReference>
<evidence type="ECO:0000313" key="7">
    <source>
        <dbReference type="EMBL" id="CAH3141408.1"/>
    </source>
</evidence>
<feature type="disulfide bond" evidence="5">
    <location>
        <begin position="152"/>
        <end position="161"/>
    </location>
</feature>
<dbReference type="CDD" id="cd00054">
    <property type="entry name" value="EGF_CA"/>
    <property type="match status" value="5"/>
</dbReference>
<dbReference type="PROSITE" id="PS50026">
    <property type="entry name" value="EGF_3"/>
    <property type="match status" value="5"/>
</dbReference>
<dbReference type="SUPFAM" id="SSF57184">
    <property type="entry name" value="Growth factor receptor domain"/>
    <property type="match status" value="1"/>
</dbReference>
<dbReference type="Pfam" id="PF07645">
    <property type="entry name" value="EGF_CA"/>
    <property type="match status" value="3"/>
</dbReference>
<reference evidence="7 8" key="1">
    <citation type="submission" date="2022-05" db="EMBL/GenBank/DDBJ databases">
        <authorList>
            <consortium name="Genoscope - CEA"/>
            <person name="William W."/>
        </authorList>
    </citation>
    <scope>NUCLEOTIDE SEQUENCE [LARGE SCALE GENOMIC DNA]</scope>
</reference>
<dbReference type="InterPro" id="IPR001881">
    <property type="entry name" value="EGF-like_Ca-bd_dom"/>
</dbReference>
<feature type="disulfide bond" evidence="5">
    <location>
        <begin position="190"/>
        <end position="199"/>
    </location>
</feature>
<feature type="domain" description="EGF-like" evidence="6">
    <location>
        <begin position="240"/>
        <end position="275"/>
    </location>
</feature>
<sequence>FDECKHYEQLNDRQRAAGVHRGNTLKCDQKDLTTPKWYRFIGNAGIQMPTSCVPKHYCGTHAPGWLSTSHPTRVGQIVNGKVCFHWGNKCCNWHANIQIKRCNGFYVYKLVRTPVCWLRYCGNAGFDPCKASKPCQNGGTCVNNNGDYICRCKPGYQGKNCEQDVNECNSRPCQNGGTCQNLPGSYRCQCKPGFLGKQCEIDVDECKQSSLCKNNGTCVNIPGGFQCRCQAGYQGDDCNVDECINNPCQNTGNCTNKPGSYECYCIDGFEGKNCEKDKDECSGSNNPCQNGATCENKIGTYKCICPDGYTGFNCEIKKNFVALGCFQDNANDRAMGKLLKNLRQSIDWRDMSKTVKKCSEIARSHSMYYFAIQYYGECWGAKAGTKYDKHGPANNCWSGVGGPFSNFVYKL</sequence>
<name>A0ABN8PD92_9CNID</name>
<feature type="disulfide bond" evidence="5">
    <location>
        <begin position="229"/>
        <end position="238"/>
    </location>
</feature>
<dbReference type="PROSITE" id="PS00022">
    <property type="entry name" value="EGF_1"/>
    <property type="match status" value="5"/>
</dbReference>
<organism evidence="7 8">
    <name type="scientific">Porites lobata</name>
    <dbReference type="NCBI Taxonomy" id="104759"/>
    <lineage>
        <taxon>Eukaryota</taxon>
        <taxon>Metazoa</taxon>
        <taxon>Cnidaria</taxon>
        <taxon>Anthozoa</taxon>
        <taxon>Hexacorallia</taxon>
        <taxon>Scleractinia</taxon>
        <taxon>Fungiina</taxon>
        <taxon>Poritidae</taxon>
        <taxon>Porites</taxon>
    </lineage>
</organism>
<dbReference type="PROSITE" id="PS00010">
    <property type="entry name" value="ASX_HYDROXYL"/>
    <property type="match status" value="5"/>
</dbReference>
<feature type="domain" description="EGF-like" evidence="6">
    <location>
        <begin position="202"/>
        <end position="239"/>
    </location>
</feature>
<comment type="caution">
    <text evidence="7">The sequence shown here is derived from an EMBL/GenBank/DDBJ whole genome shotgun (WGS) entry which is preliminary data.</text>
</comment>
<dbReference type="PROSITE" id="PS01187">
    <property type="entry name" value="EGF_CA"/>
    <property type="match status" value="2"/>
</dbReference>
<keyword evidence="4 5" id="KW-1015">Disulfide bond</keyword>
<dbReference type="Gene3D" id="2.10.25.10">
    <property type="entry name" value="Laminin"/>
    <property type="match status" value="5"/>
</dbReference>
<dbReference type="SMART" id="SM00179">
    <property type="entry name" value="EGF_CA"/>
    <property type="match status" value="5"/>
</dbReference>
<protein>
    <recommendedName>
        <fullName evidence="6">EGF-like domain-containing protein</fullName>
    </recommendedName>
</protein>
<feature type="domain" description="EGF-like" evidence="6">
    <location>
        <begin position="125"/>
        <end position="162"/>
    </location>
</feature>
<dbReference type="InterPro" id="IPR049883">
    <property type="entry name" value="NOTCH1_EGF-like"/>
</dbReference>
<proteinExistence type="predicted"/>
<gene>
    <name evidence="7" type="ORF">PLOB_00041663</name>
</gene>
<dbReference type="InterPro" id="IPR051022">
    <property type="entry name" value="Notch_Cell-Fate_Det"/>
</dbReference>
<dbReference type="Pfam" id="PF23283">
    <property type="entry name" value="D8C_UMOD"/>
    <property type="match status" value="1"/>
</dbReference>
<keyword evidence="8" id="KW-1185">Reference proteome</keyword>
<evidence type="ECO:0000313" key="8">
    <source>
        <dbReference type="Proteomes" id="UP001159405"/>
    </source>
</evidence>
<dbReference type="PANTHER" id="PTHR24049">
    <property type="entry name" value="CRUMBS FAMILY MEMBER"/>
    <property type="match status" value="1"/>
</dbReference>
<keyword evidence="2" id="KW-0732">Signal</keyword>
<dbReference type="Proteomes" id="UP001159405">
    <property type="component" value="Unassembled WGS sequence"/>
</dbReference>
<dbReference type="SUPFAM" id="SSF57196">
    <property type="entry name" value="EGF/Laminin"/>
    <property type="match status" value="2"/>
</dbReference>
<dbReference type="InterPro" id="IPR057774">
    <property type="entry name" value="D8C_UMOD/GP2/OIT3-like"/>
</dbReference>
<comment type="caution">
    <text evidence="5">Lacks conserved residue(s) required for the propagation of feature annotation.</text>
</comment>
<feature type="domain" description="EGF-like" evidence="6">
    <location>
        <begin position="277"/>
        <end position="315"/>
    </location>
</feature>
<dbReference type="PRINTS" id="PR00010">
    <property type="entry name" value="EGFBLOOD"/>
</dbReference>
<evidence type="ECO:0000259" key="6">
    <source>
        <dbReference type="PROSITE" id="PS50026"/>
    </source>
</evidence>
<evidence type="ECO:0000256" key="3">
    <source>
        <dbReference type="ARBA" id="ARBA00022737"/>
    </source>
</evidence>
<evidence type="ECO:0000256" key="1">
    <source>
        <dbReference type="ARBA" id="ARBA00022536"/>
    </source>
</evidence>
<evidence type="ECO:0000256" key="2">
    <source>
        <dbReference type="ARBA" id="ARBA00022729"/>
    </source>
</evidence>
<feature type="domain" description="EGF-like" evidence="6">
    <location>
        <begin position="164"/>
        <end position="200"/>
    </location>
</feature>
<dbReference type="Pfam" id="PF00008">
    <property type="entry name" value="EGF"/>
    <property type="match status" value="2"/>
</dbReference>
<feature type="disulfide bond" evidence="5">
    <location>
        <begin position="305"/>
        <end position="314"/>
    </location>
</feature>
<dbReference type="InterPro" id="IPR009030">
    <property type="entry name" value="Growth_fac_rcpt_cys_sf"/>
</dbReference>
<accession>A0ABN8PD92</accession>
<evidence type="ECO:0000256" key="5">
    <source>
        <dbReference type="PROSITE-ProRule" id="PRU00076"/>
    </source>
</evidence>
<keyword evidence="3" id="KW-0677">Repeat</keyword>